<evidence type="ECO:0000313" key="12">
    <source>
        <dbReference type="Proteomes" id="UP001152888"/>
    </source>
</evidence>
<evidence type="ECO:0000256" key="1">
    <source>
        <dbReference type="ARBA" id="ARBA00004651"/>
    </source>
</evidence>
<protein>
    <recommendedName>
        <fullName evidence="10">Major facilitator superfamily (MFS) profile domain-containing protein</fullName>
    </recommendedName>
</protein>
<evidence type="ECO:0000256" key="7">
    <source>
        <dbReference type="ARBA" id="ARBA00023136"/>
    </source>
</evidence>
<dbReference type="InterPro" id="IPR005829">
    <property type="entry name" value="Sugar_transporter_CS"/>
</dbReference>
<evidence type="ECO:0000256" key="6">
    <source>
        <dbReference type="ARBA" id="ARBA00022989"/>
    </source>
</evidence>
<keyword evidence="2" id="KW-0813">Transport</keyword>
<feature type="transmembrane region" description="Helical" evidence="9">
    <location>
        <begin position="85"/>
        <end position="109"/>
    </location>
</feature>
<evidence type="ECO:0000256" key="9">
    <source>
        <dbReference type="SAM" id="Phobius"/>
    </source>
</evidence>
<feature type="transmembrane region" description="Helical" evidence="9">
    <location>
        <begin position="397"/>
        <end position="417"/>
    </location>
</feature>
<dbReference type="InterPro" id="IPR020846">
    <property type="entry name" value="MFS_dom"/>
</dbReference>
<feature type="domain" description="Major facilitator superfamily (MFS) profile" evidence="10">
    <location>
        <begin position="1"/>
        <end position="421"/>
    </location>
</feature>
<dbReference type="PANTHER" id="PTHR48021:SF46">
    <property type="entry name" value="MAJOR FACILITATOR SUPERFAMILY (MFS) PROFILE DOMAIN-CONTAINING PROTEIN"/>
    <property type="match status" value="1"/>
</dbReference>
<dbReference type="OrthoDB" id="4142200at2759"/>
<feature type="transmembrane region" description="Helical" evidence="9">
    <location>
        <begin position="330"/>
        <end position="354"/>
    </location>
</feature>
<keyword evidence="5 9" id="KW-0812">Transmembrane</keyword>
<feature type="transmembrane region" description="Helical" evidence="9">
    <location>
        <begin position="146"/>
        <end position="167"/>
    </location>
</feature>
<accession>A0A9P0KKS9</accession>
<evidence type="ECO:0000256" key="4">
    <source>
        <dbReference type="ARBA" id="ARBA00022597"/>
    </source>
</evidence>
<evidence type="ECO:0000313" key="11">
    <source>
        <dbReference type="EMBL" id="CAH1974778.1"/>
    </source>
</evidence>
<dbReference type="GO" id="GO:0022857">
    <property type="term" value="F:transmembrane transporter activity"/>
    <property type="evidence" value="ECO:0007669"/>
    <property type="project" value="InterPro"/>
</dbReference>
<feature type="transmembrane region" description="Helical" evidence="9">
    <location>
        <begin position="263"/>
        <end position="285"/>
    </location>
</feature>
<dbReference type="SUPFAM" id="SSF103473">
    <property type="entry name" value="MFS general substrate transporter"/>
    <property type="match status" value="1"/>
</dbReference>
<dbReference type="PRINTS" id="PR00171">
    <property type="entry name" value="SUGRTRNSPORT"/>
</dbReference>
<evidence type="ECO:0000256" key="8">
    <source>
        <dbReference type="ARBA" id="ARBA00023180"/>
    </source>
</evidence>
<evidence type="ECO:0000259" key="10">
    <source>
        <dbReference type="PROSITE" id="PS50850"/>
    </source>
</evidence>
<feature type="transmembrane region" description="Helical" evidence="9">
    <location>
        <begin position="297"/>
        <end position="318"/>
    </location>
</feature>
<feature type="transmembrane region" description="Helical" evidence="9">
    <location>
        <begin position="366"/>
        <end position="385"/>
    </location>
</feature>
<keyword evidence="6 9" id="KW-1133">Transmembrane helix</keyword>
<keyword evidence="4" id="KW-0762">Sugar transport</keyword>
<dbReference type="GO" id="GO:0005886">
    <property type="term" value="C:plasma membrane"/>
    <property type="evidence" value="ECO:0007669"/>
    <property type="project" value="UniProtKB-SubCell"/>
</dbReference>
<keyword evidence="12" id="KW-1185">Reference proteome</keyword>
<dbReference type="EMBL" id="CAKOFQ010006829">
    <property type="protein sequence ID" value="CAH1974778.1"/>
    <property type="molecule type" value="Genomic_DNA"/>
</dbReference>
<evidence type="ECO:0000256" key="5">
    <source>
        <dbReference type="ARBA" id="ARBA00022692"/>
    </source>
</evidence>
<dbReference type="InterPro" id="IPR003663">
    <property type="entry name" value="Sugar/inositol_transpt"/>
</dbReference>
<comment type="caution">
    <text evidence="11">The sequence shown here is derived from an EMBL/GenBank/DDBJ whole genome shotgun (WGS) entry which is preliminary data.</text>
</comment>
<keyword evidence="8" id="KW-0325">Glycoprotein</keyword>
<dbReference type="PROSITE" id="PS00216">
    <property type="entry name" value="SUGAR_TRANSPORT_1"/>
    <property type="match status" value="2"/>
</dbReference>
<dbReference type="PANTHER" id="PTHR48021">
    <property type="match status" value="1"/>
</dbReference>
<evidence type="ECO:0000256" key="3">
    <source>
        <dbReference type="ARBA" id="ARBA00022475"/>
    </source>
</evidence>
<feature type="transmembrane region" description="Helical" evidence="9">
    <location>
        <begin position="36"/>
        <end position="56"/>
    </location>
</feature>
<dbReference type="InterPro" id="IPR050549">
    <property type="entry name" value="MFS_Trehalose_Transporter"/>
</dbReference>
<dbReference type="InterPro" id="IPR005828">
    <property type="entry name" value="MFS_sugar_transport-like"/>
</dbReference>
<dbReference type="Proteomes" id="UP001152888">
    <property type="component" value="Unassembled WGS sequence"/>
</dbReference>
<organism evidence="11 12">
    <name type="scientific">Acanthoscelides obtectus</name>
    <name type="common">Bean weevil</name>
    <name type="synonym">Bruchus obtectus</name>
    <dbReference type="NCBI Taxonomy" id="200917"/>
    <lineage>
        <taxon>Eukaryota</taxon>
        <taxon>Metazoa</taxon>
        <taxon>Ecdysozoa</taxon>
        <taxon>Arthropoda</taxon>
        <taxon>Hexapoda</taxon>
        <taxon>Insecta</taxon>
        <taxon>Pterygota</taxon>
        <taxon>Neoptera</taxon>
        <taxon>Endopterygota</taxon>
        <taxon>Coleoptera</taxon>
        <taxon>Polyphaga</taxon>
        <taxon>Cucujiformia</taxon>
        <taxon>Chrysomeloidea</taxon>
        <taxon>Chrysomelidae</taxon>
        <taxon>Bruchinae</taxon>
        <taxon>Bruchini</taxon>
        <taxon>Acanthoscelides</taxon>
    </lineage>
</organism>
<dbReference type="InterPro" id="IPR036259">
    <property type="entry name" value="MFS_trans_sf"/>
</dbReference>
<gene>
    <name evidence="11" type="ORF">ACAOBT_LOCUS11282</name>
</gene>
<dbReference type="AlphaFoldDB" id="A0A9P0KKS9"/>
<keyword evidence="7 9" id="KW-0472">Membrane</keyword>
<dbReference type="Pfam" id="PF00083">
    <property type="entry name" value="Sugar_tr"/>
    <property type="match status" value="1"/>
</dbReference>
<feature type="transmembrane region" description="Helical" evidence="9">
    <location>
        <begin position="63"/>
        <end position="79"/>
    </location>
</feature>
<sequence>MVAISDGMLYGWTAPVNPILLSPDSPVKTTQEQADWLETGLMVGSFCGLPITVYLVDKIGRKWSLLYASVSLLVVWIVTATASNIYYILAVRIWAGNTGNMAFVAAPMYVAEIADQKVRGFLSSLIYMMMLLGFILIYSIAPFVPIWAHCLVGAALVVIQLVTFPFMPESPYFLLYKDRPGEAKEALKRFRPAGANIEKEIEDIKLAVERQKTEKGRPQDLIMVPSNRKAIGIMALLNSAQHMSGISVMLMNLHQILQEAESIYMSASTSGIVFSMLMFIAASIASATIDKYGRKTLLITSSTLTGLCLLTIAIYFSVKNAGYQVDGISWIPVVAVMIYGLSFKSGLGMVPIVLTAELFPAKMKAMGMTIADGFYVLSAIVSLQVFQQLSKRYGMQYPFYVFAFSCFVAIVFTHFFIPETKGKTLEEIQQILKGNHAPKRVEEEETAT</sequence>
<dbReference type="Gene3D" id="1.20.1250.20">
    <property type="entry name" value="MFS general substrate transporter like domains"/>
    <property type="match status" value="1"/>
</dbReference>
<name>A0A9P0KKS9_ACAOB</name>
<evidence type="ECO:0000256" key="2">
    <source>
        <dbReference type="ARBA" id="ARBA00022448"/>
    </source>
</evidence>
<keyword evidence="3" id="KW-1003">Cell membrane</keyword>
<reference evidence="11" key="1">
    <citation type="submission" date="2022-03" db="EMBL/GenBank/DDBJ databases">
        <authorList>
            <person name="Sayadi A."/>
        </authorList>
    </citation>
    <scope>NUCLEOTIDE SEQUENCE</scope>
</reference>
<dbReference type="FunFam" id="1.20.1250.20:FF:000218">
    <property type="entry name" value="facilitated trehalose transporter Tret1"/>
    <property type="match status" value="1"/>
</dbReference>
<feature type="transmembrane region" description="Helical" evidence="9">
    <location>
        <begin position="121"/>
        <end position="140"/>
    </location>
</feature>
<proteinExistence type="predicted"/>
<dbReference type="PROSITE" id="PS50850">
    <property type="entry name" value="MFS"/>
    <property type="match status" value="1"/>
</dbReference>
<comment type="subcellular location">
    <subcellularLocation>
        <location evidence="1">Cell membrane</location>
        <topology evidence="1">Multi-pass membrane protein</topology>
    </subcellularLocation>
</comment>